<dbReference type="OrthoDB" id="5352317at2759"/>
<dbReference type="RefSeq" id="XP_045964675.1">
    <property type="nucleotide sequence ID" value="XM_046101511.1"/>
</dbReference>
<dbReference type="EMBL" id="JAGPXC010000001">
    <property type="protein sequence ID" value="KAH6660544.1"/>
    <property type="molecule type" value="Genomic_DNA"/>
</dbReference>
<dbReference type="AlphaFoldDB" id="A0A9P9A554"/>
<proteinExistence type="predicted"/>
<dbReference type="Proteomes" id="UP000758603">
    <property type="component" value="Unassembled WGS sequence"/>
</dbReference>
<evidence type="ECO:0000256" key="1">
    <source>
        <dbReference type="SAM" id="SignalP"/>
    </source>
</evidence>
<feature type="chain" id="PRO_5040371674" evidence="1">
    <location>
        <begin position="25"/>
        <end position="147"/>
    </location>
</feature>
<feature type="signal peptide" evidence="1">
    <location>
        <begin position="1"/>
        <end position="24"/>
    </location>
</feature>
<comment type="caution">
    <text evidence="2">The sequence shown here is derived from an EMBL/GenBank/DDBJ whole genome shotgun (WGS) entry which is preliminary data.</text>
</comment>
<name>A0A9P9A554_9PEZI</name>
<keyword evidence="1" id="KW-0732">Signal</keyword>
<keyword evidence="3" id="KW-1185">Reference proteome</keyword>
<reference evidence="2" key="1">
    <citation type="journal article" date="2021" name="Nat. Commun.">
        <title>Genetic determinants of endophytism in the Arabidopsis root mycobiome.</title>
        <authorList>
            <person name="Mesny F."/>
            <person name="Miyauchi S."/>
            <person name="Thiergart T."/>
            <person name="Pickel B."/>
            <person name="Atanasova L."/>
            <person name="Karlsson M."/>
            <person name="Huettel B."/>
            <person name="Barry K.W."/>
            <person name="Haridas S."/>
            <person name="Chen C."/>
            <person name="Bauer D."/>
            <person name="Andreopoulos W."/>
            <person name="Pangilinan J."/>
            <person name="LaButti K."/>
            <person name="Riley R."/>
            <person name="Lipzen A."/>
            <person name="Clum A."/>
            <person name="Drula E."/>
            <person name="Henrissat B."/>
            <person name="Kohler A."/>
            <person name="Grigoriev I.V."/>
            <person name="Martin F.M."/>
            <person name="Hacquard S."/>
        </authorList>
    </citation>
    <scope>NUCLEOTIDE SEQUENCE</scope>
    <source>
        <strain evidence="2">MPI-SDFR-AT-0073</strain>
    </source>
</reference>
<sequence length="147" mass="15232">MQFSTAITALFASVALAAPSVARAEVKSMMAAAEWTIESLKRTVNADDSVATWEFGIDTQSGAATACKFDVSGHPASQTGLAAPATCGDFQVTTGWSDQFGADNGFTTLSVVNTATKLIVWPSYTDAQLANGAVVTPDQSYTPANLS</sequence>
<gene>
    <name evidence="2" type="ORF">BKA67DRAFT_548368</name>
</gene>
<organism evidence="2 3">
    <name type="scientific">Truncatella angustata</name>
    <dbReference type="NCBI Taxonomy" id="152316"/>
    <lineage>
        <taxon>Eukaryota</taxon>
        <taxon>Fungi</taxon>
        <taxon>Dikarya</taxon>
        <taxon>Ascomycota</taxon>
        <taxon>Pezizomycotina</taxon>
        <taxon>Sordariomycetes</taxon>
        <taxon>Xylariomycetidae</taxon>
        <taxon>Amphisphaeriales</taxon>
        <taxon>Sporocadaceae</taxon>
        <taxon>Truncatella</taxon>
    </lineage>
</organism>
<evidence type="ECO:0000313" key="3">
    <source>
        <dbReference type="Proteomes" id="UP000758603"/>
    </source>
</evidence>
<accession>A0A9P9A554</accession>
<evidence type="ECO:0000313" key="2">
    <source>
        <dbReference type="EMBL" id="KAH6660544.1"/>
    </source>
</evidence>
<protein>
    <submittedName>
        <fullName evidence="2">Small secreted protein</fullName>
    </submittedName>
</protein>
<dbReference type="GeneID" id="70130403"/>